<dbReference type="InterPro" id="IPR011059">
    <property type="entry name" value="Metal-dep_hydrolase_composite"/>
</dbReference>
<evidence type="ECO:0000259" key="13">
    <source>
        <dbReference type="Pfam" id="PF12766"/>
    </source>
</evidence>
<evidence type="ECO:0000256" key="2">
    <source>
        <dbReference type="ARBA" id="ARBA00004984"/>
    </source>
</evidence>
<feature type="domain" description="Pyridoxamine 5'-phosphate oxidase Alr4036 family FMN-binding" evidence="13">
    <location>
        <begin position="457"/>
        <end position="533"/>
    </location>
</feature>
<keyword evidence="7" id="KW-0862">Zinc</keyword>
<evidence type="ECO:0000256" key="6">
    <source>
        <dbReference type="ARBA" id="ARBA00022801"/>
    </source>
</evidence>
<name>A0A409V9A7_9AGAR</name>
<dbReference type="Pfam" id="PF01979">
    <property type="entry name" value="Amidohydro_1"/>
    <property type="match status" value="1"/>
</dbReference>
<dbReference type="UniPathway" id="UPA00603">
    <property type="reaction ID" value="UER00660"/>
</dbReference>
<comment type="similarity">
    <text evidence="3">Belongs to the metallo-dependent hydrolases superfamily. ATZ/TRZ family.</text>
</comment>
<dbReference type="EC" id="3.5.4.3" evidence="4"/>
<comment type="caution">
    <text evidence="14">The sequence shown here is derived from an EMBL/GenBank/DDBJ whole genome shotgun (WGS) entry which is preliminary data.</text>
</comment>
<gene>
    <name evidence="14" type="ORF">CVT24_006777</name>
</gene>
<dbReference type="Gene3D" id="2.30.40.10">
    <property type="entry name" value="Urease, subunit C, domain 1"/>
    <property type="match status" value="1"/>
</dbReference>
<dbReference type="AlphaFoldDB" id="A0A409V9A7"/>
<dbReference type="GO" id="GO:0008270">
    <property type="term" value="F:zinc ion binding"/>
    <property type="evidence" value="ECO:0007669"/>
    <property type="project" value="InterPro"/>
</dbReference>
<dbReference type="GO" id="GO:0006147">
    <property type="term" value="P:guanine catabolic process"/>
    <property type="evidence" value="ECO:0007669"/>
    <property type="project" value="UniProtKB-UniPathway"/>
</dbReference>
<sequence length="685" mass="75553">MSTTIYYGAVVNPRSLQAYDLWPRCLLAVNAKGVIDWVVEDVQPHELQDALASKGHSLETDFVALKDGEFLIPGFVDTHTHAPQVPNMGTGGQYQLLDWLQNVTFPMEAKFKDVSFAKTTYESVVRRIIDSGTTTCCYYGTLHLEATKALADIIHSFGQRAFVGKCNMNRESPAYYVEPTAAASVDATKELINYIRNLSPAVSKEEQLVQPILTPRFAISCTDELLESLGNVAKADPQLRIQTHISENLSEIAFTKSLFPKASSYAGVYDMFGLLRDNTVLAHAVHLSEDEVNLIKERKAGISHCPTSNFNLSSGVAPVGYYLDKGIKVGLGTDVSGGFNISILNAIQNASIASKVCSFNPKERPDVPAPVLTDKALPIATLFYLATMGGASVCGLEDQIGSMTAGKSFDALLVTVQNNAGNPGIWGIETFEQAEDVESKVQLDGWFERFLFGGDDRNIRVAQLATTDSNALHRPRVRSIIVRAAISSPSNPQLPLLIGSTDIRTPKVTQLGNSSKAEISWWVDPAQHQFRIGADVYWVPQPDHELYPKFSASLANAKDGTGLALFKAYDWEAKRIEIFRMMSPGMKAAWCRPPPGSKLEGGEEEAKKWPAQLFDPDDPESNIPSDQYEEAKRNWNFALKNFALLLFDPIDIDVVDLASRPNTRIFHAKNPNEHNEIWKQEDLVP</sequence>
<keyword evidence="6" id="KW-0378">Hydrolase</keyword>
<evidence type="ECO:0000256" key="1">
    <source>
        <dbReference type="ARBA" id="ARBA00001947"/>
    </source>
</evidence>
<evidence type="ECO:0000256" key="5">
    <source>
        <dbReference type="ARBA" id="ARBA00022723"/>
    </source>
</evidence>
<dbReference type="InParanoid" id="A0A409V9A7"/>
<evidence type="ECO:0000259" key="12">
    <source>
        <dbReference type="Pfam" id="PF01979"/>
    </source>
</evidence>
<dbReference type="EMBL" id="NHTK01006127">
    <property type="protein sequence ID" value="PPQ63252.1"/>
    <property type="molecule type" value="Genomic_DNA"/>
</dbReference>
<organism evidence="14 15">
    <name type="scientific">Panaeolus cyanescens</name>
    <dbReference type="NCBI Taxonomy" id="181874"/>
    <lineage>
        <taxon>Eukaryota</taxon>
        <taxon>Fungi</taxon>
        <taxon>Dikarya</taxon>
        <taxon>Basidiomycota</taxon>
        <taxon>Agaricomycotina</taxon>
        <taxon>Agaricomycetes</taxon>
        <taxon>Agaricomycetidae</taxon>
        <taxon>Agaricales</taxon>
        <taxon>Agaricineae</taxon>
        <taxon>Galeropsidaceae</taxon>
        <taxon>Panaeolus</taxon>
    </lineage>
</organism>
<comment type="pathway">
    <text evidence="2">Purine metabolism; guanine degradation; xanthine from guanine: step 1/1.</text>
</comment>
<evidence type="ECO:0000313" key="15">
    <source>
        <dbReference type="Proteomes" id="UP000284842"/>
    </source>
</evidence>
<dbReference type="InterPro" id="IPR032466">
    <property type="entry name" value="Metal_Hydrolase"/>
</dbReference>
<proteinExistence type="inferred from homology"/>
<dbReference type="SUPFAM" id="SSF51556">
    <property type="entry name" value="Metallo-dependent hydrolases"/>
    <property type="match status" value="1"/>
</dbReference>
<dbReference type="Gene3D" id="2.30.110.10">
    <property type="entry name" value="Electron Transport, Fmn-binding Protein, Chain A"/>
    <property type="match status" value="1"/>
</dbReference>
<dbReference type="InterPro" id="IPR024624">
    <property type="entry name" value="Pyridox_Oxase_Alr4036_FMN-bd"/>
</dbReference>
<dbReference type="FunCoup" id="A0A409V9A7">
    <property type="interactions" value="241"/>
</dbReference>
<feature type="domain" description="Amidohydrolase-related" evidence="12">
    <location>
        <begin position="70"/>
        <end position="415"/>
    </location>
</feature>
<dbReference type="Proteomes" id="UP000284842">
    <property type="component" value="Unassembled WGS sequence"/>
</dbReference>
<comment type="function">
    <text evidence="9">Catalyzes the hydrolytic deamination of guanine, producing xanthine and ammonia.</text>
</comment>
<dbReference type="InterPro" id="IPR006680">
    <property type="entry name" value="Amidohydro-rel"/>
</dbReference>
<evidence type="ECO:0000256" key="11">
    <source>
        <dbReference type="ARBA" id="ARBA00083147"/>
    </source>
</evidence>
<dbReference type="GO" id="GO:0008892">
    <property type="term" value="F:guanine deaminase activity"/>
    <property type="evidence" value="ECO:0007669"/>
    <property type="project" value="UniProtKB-EC"/>
</dbReference>
<evidence type="ECO:0000256" key="10">
    <source>
        <dbReference type="ARBA" id="ARBA00069860"/>
    </source>
</evidence>
<dbReference type="FunFam" id="3.20.20.140:FF:000022">
    <property type="entry name" value="Guanine deaminase"/>
    <property type="match status" value="1"/>
</dbReference>
<accession>A0A409V9A7</accession>
<protein>
    <recommendedName>
        <fullName evidence="10">Probable guanine deaminase</fullName>
        <ecNumber evidence="4">3.5.4.3</ecNumber>
    </recommendedName>
    <alternativeName>
        <fullName evidence="11">Guanine aminohydrolase</fullName>
    </alternativeName>
</protein>
<keyword evidence="15" id="KW-1185">Reference proteome</keyword>
<dbReference type="Gene3D" id="3.20.20.140">
    <property type="entry name" value="Metal-dependent hydrolases"/>
    <property type="match status" value="1"/>
</dbReference>
<evidence type="ECO:0000256" key="9">
    <source>
        <dbReference type="ARBA" id="ARBA00056079"/>
    </source>
</evidence>
<dbReference type="GO" id="GO:0010181">
    <property type="term" value="F:FMN binding"/>
    <property type="evidence" value="ECO:0007669"/>
    <property type="project" value="InterPro"/>
</dbReference>
<dbReference type="STRING" id="181874.A0A409V9A7"/>
<evidence type="ECO:0000256" key="4">
    <source>
        <dbReference type="ARBA" id="ARBA00012781"/>
    </source>
</evidence>
<dbReference type="NCBIfam" id="TIGR02967">
    <property type="entry name" value="guan_deamin"/>
    <property type="match status" value="1"/>
</dbReference>
<dbReference type="PANTHER" id="PTHR11271">
    <property type="entry name" value="GUANINE DEAMINASE"/>
    <property type="match status" value="1"/>
</dbReference>
<dbReference type="InterPro" id="IPR012349">
    <property type="entry name" value="Split_barrel_FMN-bd"/>
</dbReference>
<dbReference type="Pfam" id="PF12766">
    <property type="entry name" value="Pyridox_oxase_2"/>
    <property type="match status" value="1"/>
</dbReference>
<reference evidence="14 15" key="1">
    <citation type="journal article" date="2018" name="Evol. Lett.">
        <title>Horizontal gene cluster transfer increased hallucinogenic mushroom diversity.</title>
        <authorList>
            <person name="Reynolds H.T."/>
            <person name="Vijayakumar V."/>
            <person name="Gluck-Thaler E."/>
            <person name="Korotkin H.B."/>
            <person name="Matheny P.B."/>
            <person name="Slot J.C."/>
        </authorList>
    </citation>
    <scope>NUCLEOTIDE SEQUENCE [LARGE SCALE GENOMIC DNA]</scope>
    <source>
        <strain evidence="14 15">2629</strain>
    </source>
</reference>
<dbReference type="InterPro" id="IPR014311">
    <property type="entry name" value="Guanine_deaminase"/>
</dbReference>
<comment type="catalytic activity">
    <reaction evidence="8">
        <text>guanine + H2O + H(+) = xanthine + NH4(+)</text>
        <dbReference type="Rhea" id="RHEA:14665"/>
        <dbReference type="ChEBI" id="CHEBI:15377"/>
        <dbReference type="ChEBI" id="CHEBI:15378"/>
        <dbReference type="ChEBI" id="CHEBI:16235"/>
        <dbReference type="ChEBI" id="CHEBI:17712"/>
        <dbReference type="ChEBI" id="CHEBI:28938"/>
        <dbReference type="EC" id="3.5.4.3"/>
    </reaction>
</comment>
<evidence type="ECO:0000256" key="3">
    <source>
        <dbReference type="ARBA" id="ARBA00006745"/>
    </source>
</evidence>
<dbReference type="InterPro" id="IPR051607">
    <property type="entry name" value="Metallo-dep_hydrolases"/>
</dbReference>
<keyword evidence="5" id="KW-0479">Metal-binding</keyword>
<dbReference type="GO" id="GO:0005829">
    <property type="term" value="C:cytosol"/>
    <property type="evidence" value="ECO:0007669"/>
    <property type="project" value="TreeGrafter"/>
</dbReference>
<dbReference type="PANTHER" id="PTHR11271:SF6">
    <property type="entry name" value="GUANINE DEAMINASE"/>
    <property type="match status" value="1"/>
</dbReference>
<comment type="cofactor">
    <cofactor evidence="1">
        <name>Zn(2+)</name>
        <dbReference type="ChEBI" id="CHEBI:29105"/>
    </cofactor>
</comment>
<evidence type="ECO:0000313" key="14">
    <source>
        <dbReference type="EMBL" id="PPQ63252.1"/>
    </source>
</evidence>
<dbReference type="OrthoDB" id="194468at2759"/>
<evidence type="ECO:0000256" key="7">
    <source>
        <dbReference type="ARBA" id="ARBA00022833"/>
    </source>
</evidence>
<dbReference type="SUPFAM" id="SSF50475">
    <property type="entry name" value="FMN-binding split barrel"/>
    <property type="match status" value="1"/>
</dbReference>
<evidence type="ECO:0000256" key="8">
    <source>
        <dbReference type="ARBA" id="ARBA00051148"/>
    </source>
</evidence>